<sequence length="2571" mass="280178">MKTGTYKIQQQATPAAGVQYAAEMQLIFPKDAGEEPSQHPPSSSQVFRLSSIDSENLLHPKLCFPNSSTLRSKDVGKILLESNNSGKSPQMTAVGRGMSLIEQKKLRTMKRNGLISLKSNGSLSDTPRNTVNQSFTRSFPSHLETTVEGSSVLNAFGSNIAAGLSHFHGIKSSASGTLGEALWQRIKRKSEPDLCFPNMNIKGTYSHADLHGCSSEGITRKFGELSDDSEILYRSDTSVRQQYLKKNVLGSSSKERPISNPHVLQYLENFHRQQQEKLKGDEAFLKINENSQGEYNWGAPTPTSSSTFPDMHCFENFGPTRRNQELNDYHQIDNNNTDDGSNTNTLVHSKSKQIGSYDNACHGRHCKSINVCDTLSCLSASSGYSSSSSSSNCGSLRSNSTSSLHGKMDLHSQMKIYDKCKDRCESSSRIDSEVSAGSFDSSYSKPGLDSVDLTHQVINNPPTDSTRHQPSSSTSDINQYQHFSNCVHPGLLDTSNYSASRHHHASTDPFHSEKRFEKTNFLTFSDRDHPAELNPTSSPGYFFMRKSGLQSPPSSPDSHLTCKNSSMKINGRSTIGKFSGIDPLFFDEELEDQNSVLIPPLEEGRVSIEQILFQEKRFESNNSDFQSPFYQQELQKFDMNKNTDLACHSGSTIPCAIKQMRAIEEAPSKQVNSAVNPLIAGRSFNFPTQMAPKNDSINISLVGTGPPGCGPGTGPQINITLPVEMFYDRTRLTEAAVQSFLAQSDNCGEQKICERGVPQRELMPLSNRDNLDFLISSSNIQNEPNPLQVTHQGHLDTFNVDSVTNDSRSATLGAKNNSKTYQDAINKNLYRSVNERDLFPAEVGVTDDLTLVRDLDPAACQRFFSTRLSRTKLMRNGEANTNSHVRDMDHASPIESKNSCNKLAMDKIGAGIFNSTASNNTGQDRRTCSKQDRSCHEMRTDRVEFSTVSCNDTNAKNDDICDKCDNVMRCDALASGYRGCRECGVSNGTLATQKNCGLDLASCGQNSKSSHAKTSCANNCPPNRHVETHNNDNPYTQICEPTSARTDGSHTNTKISVESARSTEGSTASSETVTGRSECWSRRRAVRFELPSVLDFGNNRGGRSDRRKLLAEMDESTDALTDKMLVLKKEMTELVAVDSDLYNQLAGIQVRIRSMAEQLKALASIVDDEKDTIVDDEKETTMDEEKETIVDDEKDKAVDDEKDTTVDDEKETTMDEEKETIVDDSKLHAEYEAVDDKPSYAMDEGKVGTWSDKNGREKQDGDHRTLDYVMKLNGQNTKNEALVDEKCKLKEDGSDESDIDVRNSAAFVAAQTMNENQHTLDLKRDLNNNGSKIGSPLLIGGYDNKNCHLINTQLNSSNGNPYSILPSTMVSKCNLDKDRDVFYDEEAFVKSSDPTKAQKCAPNFAAVGEQFSKSQPTQRDLNEGIHHQSTGTAKLKDQLVPKSENPRTPTAVTKVDIQQPSKSPYYALDINVNTSRSWTDSLSSCEGDLYSDADIDEVVDRDSLDGDQAIEPVDQDSLNASVADDSKDLPHGWGVPNGPAAPGTSGAVGGSSGAVGGSSVTVSGSSVAVGGSSGAVSGSSVTVSGSSVAVDGSSGAVSGSLVVISGSSGAVDNYMGAVGDFSPSKMDSAHARSELAMTEFSSVIPKVDIPNIDFSTLKPESMTCGAEDLGSSITREGEHGMASADDIILSPPDAFASPPSLPPMPPPSPTPSLPPPPLPTSPPPCLDRVSDDKIIEILSVSGNVMAFSSGEETPDNEGNFDCLVQETRDVSPVNIESEVSAAGISSCQMKVNGNITQINFSSKNSTAQRKNPHTKTNQFRDSAVTRLPNPSSASKLPSALDPNHQTSKLSCQVPSDTCTMTLIPKPQNIYNVKKPLPKKDNSHATSKPKVHFDPNTESDSKKQVSRSLSLPQQGLYVNKYFDGEKSEKLGNTSEKRLKPCAESKIPKLSVSRESLLHTSDLEKPTKNNLHQGKTKHSPENAIRNETLTKSSTECTTVVSPILVDTIPHLDRSPNSVIESVGKNPFNLNNSPRICGTRKLVSYDYQNECYEPASDFDASFEPDSLMITHDVTSAVSSTPCHPNNAENEGRADTNIVLSSQVILNDEGMVFSEAENQDLMRGERTQAPFSPSNISVFSRTRKTYAPCGRNRSRSSMKSVLSADRDGDGEETTVLQQHHQGSEASLMPRTEPEGSEDTGPSPGTGPVSSKTLSYLTTSSGEDRERRNVPLEDDKDITRDLRIKLMRIRATLAENKLTLDDFASESLRLKFSSLDRLASSLMEATLRHPQLRYEEDEDFSDDESAAIEAVNEALLKALNKAPKSVHFAPEIVPTEGSITKFSPTSLPGNSRSTRLSVVPERLSTHDVSSLVDESVPGLPSVKTAPLPATRKELFSNEVLRGSEKGNMNHDTSSNSKDKRHFLEPRSQNSKGHFHENSIKPSYPMAPGNQFANSKISQPSKALLSSGMSSVPEAHRPSSARSPTLPGAKYNGVAESDKRTLAPSGAMCYSSQNFSDTWEAMSADAKANHGSKVHMAGKIIASIGKRGGKPKKGMENETDHKIVVSAHTNYREALIM</sequence>
<accession>A0A8B7NZX5</accession>
<dbReference type="Proteomes" id="UP000694843">
    <property type="component" value="Unplaced"/>
</dbReference>
<dbReference type="KEGG" id="hazt:108675743"/>
<evidence type="ECO:0000313" key="3">
    <source>
        <dbReference type="RefSeq" id="XP_018019265.1"/>
    </source>
</evidence>
<proteinExistence type="predicted"/>
<feature type="compositionally biased region" description="Basic and acidic residues" evidence="1">
    <location>
        <begin position="1253"/>
        <end position="1262"/>
    </location>
</feature>
<feature type="region of interest" description="Disordered" evidence="1">
    <location>
        <begin position="1240"/>
        <end position="1262"/>
    </location>
</feature>
<feature type="compositionally biased region" description="Polar residues" evidence="1">
    <location>
        <begin position="1446"/>
        <end position="1456"/>
    </location>
</feature>
<evidence type="ECO:0000313" key="2">
    <source>
        <dbReference type="Proteomes" id="UP000694843"/>
    </source>
</evidence>
<feature type="region of interest" description="Disordered" evidence="1">
    <location>
        <begin position="2390"/>
        <end position="2486"/>
    </location>
</feature>
<protein>
    <submittedName>
        <fullName evidence="3">Uncharacterized protein LOC108675743</fullName>
    </submittedName>
</protein>
<feature type="region of interest" description="Disordered" evidence="1">
    <location>
        <begin position="1688"/>
        <end position="1728"/>
    </location>
</feature>
<feature type="region of interest" description="Disordered" evidence="1">
    <location>
        <begin position="1948"/>
        <end position="1978"/>
    </location>
</feature>
<feature type="compositionally biased region" description="Basic and acidic residues" evidence="1">
    <location>
        <begin position="2390"/>
        <end position="2403"/>
    </location>
</feature>
<name>A0A8B7NZX5_HYAAZ</name>
<feature type="compositionally biased region" description="Basic and acidic residues" evidence="1">
    <location>
        <begin position="2217"/>
        <end position="2227"/>
    </location>
</feature>
<feature type="region of interest" description="Disordered" evidence="1">
    <location>
        <begin position="453"/>
        <end position="477"/>
    </location>
</feature>
<dbReference type="GeneID" id="108675743"/>
<feature type="compositionally biased region" description="Low complexity" evidence="1">
    <location>
        <begin position="2205"/>
        <end position="2216"/>
    </location>
</feature>
<feature type="region of interest" description="Disordered" evidence="1">
    <location>
        <begin position="1509"/>
        <end position="1555"/>
    </location>
</feature>
<feature type="region of interest" description="Disordered" evidence="1">
    <location>
        <begin position="1801"/>
        <end position="1848"/>
    </location>
</feature>
<gene>
    <name evidence="3" type="primary">LOC108675743</name>
</gene>
<dbReference type="RefSeq" id="XP_018019265.1">
    <property type="nucleotide sequence ID" value="XM_018163776.2"/>
</dbReference>
<reference evidence="3" key="1">
    <citation type="submission" date="2025-08" db="UniProtKB">
        <authorList>
            <consortium name="RefSeq"/>
        </authorList>
    </citation>
    <scope>IDENTIFICATION</scope>
    <source>
        <tissue evidence="3">Whole organism</tissue>
    </source>
</reference>
<feature type="compositionally biased region" description="Polar residues" evidence="1">
    <location>
        <begin position="2170"/>
        <end position="2180"/>
    </location>
</feature>
<feature type="region of interest" description="Disordered" evidence="1">
    <location>
        <begin position="1177"/>
        <end position="1216"/>
    </location>
</feature>
<feature type="compositionally biased region" description="Polar residues" evidence="1">
    <location>
        <begin position="2445"/>
        <end position="2455"/>
    </location>
</feature>
<feature type="compositionally biased region" description="Polar residues" evidence="1">
    <location>
        <begin position="456"/>
        <end position="477"/>
    </location>
</feature>
<feature type="compositionally biased region" description="Gly residues" evidence="1">
    <location>
        <begin position="1546"/>
        <end position="1555"/>
    </location>
</feature>
<organism evidence="2 3">
    <name type="scientific">Hyalella azteca</name>
    <name type="common">Amphipod</name>
    <dbReference type="NCBI Taxonomy" id="294128"/>
    <lineage>
        <taxon>Eukaryota</taxon>
        <taxon>Metazoa</taxon>
        <taxon>Ecdysozoa</taxon>
        <taxon>Arthropoda</taxon>
        <taxon>Crustacea</taxon>
        <taxon>Multicrustacea</taxon>
        <taxon>Malacostraca</taxon>
        <taxon>Eumalacostraca</taxon>
        <taxon>Peracarida</taxon>
        <taxon>Amphipoda</taxon>
        <taxon>Senticaudata</taxon>
        <taxon>Talitrida</taxon>
        <taxon>Talitroidea</taxon>
        <taxon>Hyalellidae</taxon>
        <taxon>Hyalella</taxon>
    </lineage>
</organism>
<keyword evidence="2" id="KW-1185">Reference proteome</keyword>
<feature type="compositionally biased region" description="Polar residues" evidence="1">
    <location>
        <begin position="1801"/>
        <end position="1820"/>
    </location>
</feature>
<feature type="region of interest" description="Disordered" evidence="1">
    <location>
        <begin position="2138"/>
        <end position="2227"/>
    </location>
</feature>
<dbReference type="OrthoDB" id="10690746at2759"/>
<feature type="compositionally biased region" description="Pro residues" evidence="1">
    <location>
        <begin position="1699"/>
        <end position="1725"/>
    </location>
</feature>
<feature type="compositionally biased region" description="Basic and acidic residues" evidence="1">
    <location>
        <begin position="1890"/>
        <end position="1902"/>
    </location>
</feature>
<feature type="region of interest" description="Disordered" evidence="1">
    <location>
        <begin position="1429"/>
        <end position="1456"/>
    </location>
</feature>
<evidence type="ECO:0000256" key="1">
    <source>
        <dbReference type="SAM" id="MobiDB-lite"/>
    </source>
</evidence>
<feature type="region of interest" description="Disordered" evidence="1">
    <location>
        <begin position="1041"/>
        <end position="1073"/>
    </location>
</feature>
<feature type="compositionally biased region" description="Low complexity" evidence="1">
    <location>
        <begin position="384"/>
        <end position="404"/>
    </location>
</feature>
<feature type="region of interest" description="Disordered" evidence="1">
    <location>
        <begin position="1869"/>
        <end position="1909"/>
    </location>
</feature>
<feature type="region of interest" description="Disordered" evidence="1">
    <location>
        <begin position="384"/>
        <end position="407"/>
    </location>
</feature>